<sequence length="78" mass="9163">MLERFLRLSESVVTYYGCPSNNICATVKRLIQRHFTMLTVVQTLFNLNKKERNKINASSLHLELNLIYICNKVAYRQV</sequence>
<accession>A0ABR6WFY5</accession>
<comment type="caution">
    <text evidence="1">The sequence shown here is derived from an EMBL/GenBank/DDBJ whole genome shotgun (WGS) entry which is preliminary data.</text>
</comment>
<dbReference type="Proteomes" id="UP000700732">
    <property type="component" value="Unassembled WGS sequence"/>
</dbReference>
<gene>
    <name evidence="1" type="ORF">FH603_5483</name>
</gene>
<organism evidence="1 2">
    <name type="scientific">Spirosoma utsteinense</name>
    <dbReference type="NCBI Taxonomy" id="2585773"/>
    <lineage>
        <taxon>Bacteria</taxon>
        <taxon>Pseudomonadati</taxon>
        <taxon>Bacteroidota</taxon>
        <taxon>Cytophagia</taxon>
        <taxon>Cytophagales</taxon>
        <taxon>Cytophagaceae</taxon>
        <taxon>Spirosoma</taxon>
    </lineage>
</organism>
<evidence type="ECO:0000313" key="2">
    <source>
        <dbReference type="Proteomes" id="UP000700732"/>
    </source>
</evidence>
<keyword evidence="2" id="KW-1185">Reference proteome</keyword>
<protein>
    <submittedName>
        <fullName evidence="1">Uncharacterized protein</fullName>
    </submittedName>
</protein>
<proteinExistence type="predicted"/>
<dbReference type="EMBL" id="VFIA01000068">
    <property type="protein sequence ID" value="MBC3794951.1"/>
    <property type="molecule type" value="Genomic_DNA"/>
</dbReference>
<evidence type="ECO:0000313" key="1">
    <source>
        <dbReference type="EMBL" id="MBC3794951.1"/>
    </source>
</evidence>
<name>A0ABR6WFY5_9BACT</name>
<reference evidence="1 2" key="1">
    <citation type="submission" date="2019-06" db="EMBL/GenBank/DDBJ databases">
        <title>Spirosoma utsteinense sp. nov. isolated from Antarctic ice-free soils.</title>
        <authorList>
            <person name="Tahon G."/>
        </authorList>
    </citation>
    <scope>NUCLEOTIDE SEQUENCE [LARGE SCALE GENOMIC DNA]</scope>
    <source>
        <strain evidence="1 2">LMG 31447</strain>
    </source>
</reference>